<feature type="domain" description="Xylose isomerase-like TIM barrel" evidence="1">
    <location>
        <begin position="15"/>
        <end position="238"/>
    </location>
</feature>
<dbReference type="Proteomes" id="UP001527882">
    <property type="component" value="Unassembled WGS sequence"/>
</dbReference>
<dbReference type="InterPro" id="IPR013022">
    <property type="entry name" value="Xyl_isomerase-like_TIM-brl"/>
</dbReference>
<proteinExistence type="predicted"/>
<dbReference type="PANTHER" id="PTHR12110">
    <property type="entry name" value="HYDROXYPYRUVATE ISOMERASE"/>
    <property type="match status" value="1"/>
</dbReference>
<evidence type="ECO:0000313" key="2">
    <source>
        <dbReference type="EMBL" id="MCZ8511671.1"/>
    </source>
</evidence>
<comment type="caution">
    <text evidence="2">The sequence shown here is derived from an EMBL/GenBank/DDBJ whole genome shotgun (WGS) entry which is preliminary data.</text>
</comment>
<evidence type="ECO:0000313" key="3">
    <source>
        <dbReference type="Proteomes" id="UP001527882"/>
    </source>
</evidence>
<dbReference type="SUPFAM" id="SSF51658">
    <property type="entry name" value="Xylose isomerase-like"/>
    <property type="match status" value="1"/>
</dbReference>
<dbReference type="EMBL" id="JAQAGZ010000002">
    <property type="protein sequence ID" value="MCZ8511671.1"/>
    <property type="molecule type" value="Genomic_DNA"/>
</dbReference>
<accession>A0ABT4Q4D6</accession>
<dbReference type="RefSeq" id="WP_269880066.1">
    <property type="nucleotide sequence ID" value="NZ_JAQAGZ010000002.1"/>
</dbReference>
<name>A0ABT4Q4D6_9BACL</name>
<sequence length="255" mass="28999">MKFGVCAPIDKAGIVKQAGFDFIECTVVSLQPEQSDSEVRDVLEQYRESPLPIESFNILLPRDLKIVGDNVDGERVQRYLEKALERVKAVGADTIVFGSGGSRTLPEGFPRAKGEEQIVQFLDTLADLADPAGITIVIEPLNRTESNIINSVPEAVHFAEKVNRKSIRVLADFYHMYKENEPLENIVRHKEWIRHVHVSDSRYAPGLGDYPYPVFLDCIRRAEYDSRISIECLWKNFEEETSLACKYLHRLFGVE</sequence>
<protein>
    <submittedName>
        <fullName evidence="2">Sugar phosphate isomerase/epimerase</fullName>
    </submittedName>
</protein>
<gene>
    <name evidence="2" type="ORF">O9H85_04335</name>
</gene>
<reference evidence="2 3" key="1">
    <citation type="submission" date="2022-12" db="EMBL/GenBank/DDBJ databases">
        <title>Draft genome sequence of Paenibacillus sp. dW9.</title>
        <authorList>
            <person name="Choi E.-W."/>
            <person name="Kim D.-U."/>
        </authorList>
    </citation>
    <scope>NUCLEOTIDE SEQUENCE [LARGE SCALE GENOMIC DNA]</scope>
    <source>
        <strain evidence="3">dW9</strain>
    </source>
</reference>
<dbReference type="Pfam" id="PF01261">
    <property type="entry name" value="AP_endonuc_2"/>
    <property type="match status" value="1"/>
</dbReference>
<dbReference type="Gene3D" id="3.20.20.150">
    <property type="entry name" value="Divalent-metal-dependent TIM barrel enzymes"/>
    <property type="match status" value="1"/>
</dbReference>
<dbReference type="InterPro" id="IPR050312">
    <property type="entry name" value="IolE/XylAMocC-like"/>
</dbReference>
<evidence type="ECO:0000259" key="1">
    <source>
        <dbReference type="Pfam" id="PF01261"/>
    </source>
</evidence>
<dbReference type="InterPro" id="IPR036237">
    <property type="entry name" value="Xyl_isomerase-like_sf"/>
</dbReference>
<organism evidence="2 3">
    <name type="scientific">Paenibacillus gyeongsangnamensis</name>
    <dbReference type="NCBI Taxonomy" id="3388067"/>
    <lineage>
        <taxon>Bacteria</taxon>
        <taxon>Bacillati</taxon>
        <taxon>Bacillota</taxon>
        <taxon>Bacilli</taxon>
        <taxon>Bacillales</taxon>
        <taxon>Paenibacillaceae</taxon>
        <taxon>Paenibacillus</taxon>
    </lineage>
</organism>
<dbReference type="PANTHER" id="PTHR12110:SF21">
    <property type="entry name" value="XYLOSE ISOMERASE-LIKE TIM BARREL DOMAIN-CONTAINING PROTEIN"/>
    <property type="match status" value="1"/>
</dbReference>
<dbReference type="GO" id="GO:0016853">
    <property type="term" value="F:isomerase activity"/>
    <property type="evidence" value="ECO:0007669"/>
    <property type="project" value="UniProtKB-KW"/>
</dbReference>
<keyword evidence="3" id="KW-1185">Reference proteome</keyword>
<keyword evidence="2" id="KW-0413">Isomerase</keyword>